<feature type="transmembrane region" description="Helical" evidence="6">
    <location>
        <begin position="295"/>
        <end position="318"/>
    </location>
</feature>
<evidence type="ECO:0000256" key="1">
    <source>
        <dbReference type="ARBA" id="ARBA00004651"/>
    </source>
</evidence>
<evidence type="ECO:0000313" key="8">
    <source>
        <dbReference type="EMBL" id="CAD5125073.1"/>
    </source>
</evidence>
<dbReference type="Pfam" id="PF00001">
    <property type="entry name" value="7tm_1"/>
    <property type="match status" value="1"/>
</dbReference>
<evidence type="ECO:0000313" key="9">
    <source>
        <dbReference type="Proteomes" id="UP000549394"/>
    </source>
</evidence>
<keyword evidence="2" id="KW-1003">Cell membrane</keyword>
<gene>
    <name evidence="8" type="ORF">DGYR_LOCUS12516</name>
</gene>
<name>A0A7I8WAA5_9ANNE</name>
<feature type="domain" description="G-protein coupled receptors family 1 profile" evidence="7">
    <location>
        <begin position="1"/>
        <end position="347"/>
    </location>
</feature>
<dbReference type="AlphaFoldDB" id="A0A7I8WAA5"/>
<evidence type="ECO:0000259" key="7">
    <source>
        <dbReference type="PROSITE" id="PS50262"/>
    </source>
</evidence>
<accession>A0A7I8WAA5</accession>
<sequence length="369" mass="42159">MALSFVYAAVMDMLMASAELRLNKEFLKRLVTIRSDYVLCLLLDGPGFLFISMTASIFTLTAIAFEKYVAIFHPLRYPALITRNRSIIAILIIWFISVMIGLLPLMGWNRFDGVCLFVEKISYSYLVSWGALGLAAMLLTLVLYARMFLVARKHSKSVHPTVNFRKETRPSLISHRTCPDLKKLIMINEDSGLGTSKEQSETCFTTLNNVSESKRDNRKRKNGISKLNFVETITRVESIKKHTSVGLPVPNAIGTASMVELPVLWRKERKRARQTSKLSIFITEKIQEIAPPIKAIKTIAVILGAFYICWLPLVIYLLTNPRRYTNFSIFCLALLALCNSLFNPLVYGFRERKLRKKVLSFFYCRKKDC</sequence>
<reference evidence="8 9" key="1">
    <citation type="submission" date="2020-08" db="EMBL/GenBank/DDBJ databases">
        <authorList>
            <person name="Hejnol A."/>
        </authorList>
    </citation>
    <scope>NUCLEOTIDE SEQUENCE [LARGE SCALE GENOMIC DNA]</scope>
</reference>
<comment type="subcellular location">
    <subcellularLocation>
        <location evidence="1">Cell membrane</location>
        <topology evidence="1">Multi-pass membrane protein</topology>
    </subcellularLocation>
</comment>
<feature type="transmembrane region" description="Helical" evidence="6">
    <location>
        <begin position="324"/>
        <end position="347"/>
    </location>
</feature>
<comment type="caution">
    <text evidence="8">The sequence shown here is derived from an EMBL/GenBank/DDBJ whole genome shotgun (WGS) entry which is preliminary data.</text>
</comment>
<feature type="transmembrane region" description="Helical" evidence="6">
    <location>
        <begin position="126"/>
        <end position="149"/>
    </location>
</feature>
<keyword evidence="3 6" id="KW-0812">Transmembrane</keyword>
<evidence type="ECO:0000256" key="5">
    <source>
        <dbReference type="ARBA" id="ARBA00023136"/>
    </source>
</evidence>
<dbReference type="GO" id="GO:0004930">
    <property type="term" value="F:G protein-coupled receptor activity"/>
    <property type="evidence" value="ECO:0007669"/>
    <property type="project" value="InterPro"/>
</dbReference>
<dbReference type="InterPro" id="IPR017452">
    <property type="entry name" value="GPCR_Rhodpsn_7TM"/>
</dbReference>
<dbReference type="PRINTS" id="PR00237">
    <property type="entry name" value="GPCRRHODOPSN"/>
</dbReference>
<evidence type="ECO:0000256" key="6">
    <source>
        <dbReference type="SAM" id="Phobius"/>
    </source>
</evidence>
<evidence type="ECO:0000256" key="2">
    <source>
        <dbReference type="ARBA" id="ARBA00022475"/>
    </source>
</evidence>
<dbReference type="PROSITE" id="PS50262">
    <property type="entry name" value="G_PROTEIN_RECEP_F1_2"/>
    <property type="match status" value="1"/>
</dbReference>
<dbReference type="Proteomes" id="UP000549394">
    <property type="component" value="Unassembled WGS sequence"/>
</dbReference>
<evidence type="ECO:0000256" key="3">
    <source>
        <dbReference type="ARBA" id="ARBA00022692"/>
    </source>
</evidence>
<feature type="transmembrane region" description="Helical" evidence="6">
    <location>
        <begin position="47"/>
        <end position="65"/>
    </location>
</feature>
<proteinExistence type="predicted"/>
<protein>
    <submittedName>
        <fullName evidence="8">DgyrCDS13314</fullName>
    </submittedName>
</protein>
<keyword evidence="5 6" id="KW-0472">Membrane</keyword>
<dbReference type="InterPro" id="IPR000276">
    <property type="entry name" value="GPCR_Rhodpsn"/>
</dbReference>
<organism evidence="8 9">
    <name type="scientific">Dimorphilus gyrociliatus</name>
    <dbReference type="NCBI Taxonomy" id="2664684"/>
    <lineage>
        <taxon>Eukaryota</taxon>
        <taxon>Metazoa</taxon>
        <taxon>Spiralia</taxon>
        <taxon>Lophotrochozoa</taxon>
        <taxon>Annelida</taxon>
        <taxon>Polychaeta</taxon>
        <taxon>Polychaeta incertae sedis</taxon>
        <taxon>Dinophilidae</taxon>
        <taxon>Dimorphilus</taxon>
    </lineage>
</organism>
<dbReference type="EMBL" id="CAJFCJ010000024">
    <property type="protein sequence ID" value="CAD5125073.1"/>
    <property type="molecule type" value="Genomic_DNA"/>
</dbReference>
<keyword evidence="9" id="KW-1185">Reference proteome</keyword>
<evidence type="ECO:0000256" key="4">
    <source>
        <dbReference type="ARBA" id="ARBA00022989"/>
    </source>
</evidence>
<keyword evidence="4 6" id="KW-1133">Transmembrane helix</keyword>
<dbReference type="PANTHER" id="PTHR22750">
    <property type="entry name" value="G-PROTEIN COUPLED RECEPTOR"/>
    <property type="match status" value="1"/>
</dbReference>
<dbReference type="OrthoDB" id="6124179at2759"/>
<dbReference type="SUPFAM" id="SSF81321">
    <property type="entry name" value="Family A G protein-coupled receptor-like"/>
    <property type="match status" value="1"/>
</dbReference>
<dbReference type="GO" id="GO:0005886">
    <property type="term" value="C:plasma membrane"/>
    <property type="evidence" value="ECO:0007669"/>
    <property type="project" value="UniProtKB-SubCell"/>
</dbReference>
<feature type="transmembrane region" description="Helical" evidence="6">
    <location>
        <begin position="86"/>
        <end position="106"/>
    </location>
</feature>
<dbReference type="Gene3D" id="1.20.1070.10">
    <property type="entry name" value="Rhodopsin 7-helix transmembrane proteins"/>
    <property type="match status" value="2"/>
</dbReference>